<dbReference type="Pfam" id="PF13489">
    <property type="entry name" value="Methyltransf_23"/>
    <property type="match status" value="1"/>
</dbReference>
<proteinExistence type="predicted"/>
<dbReference type="EMBL" id="JAUSWL010000008">
    <property type="protein sequence ID" value="MDQ0545300.1"/>
    <property type="molecule type" value="Genomic_DNA"/>
</dbReference>
<reference evidence="2" key="1">
    <citation type="submission" date="2023-07" db="EMBL/GenBank/DDBJ databases">
        <title>Genomic Encyclopedia of Type Strains, Phase IV (KMG-IV): sequencing the most valuable type-strain genomes for metagenomic binning, comparative biology and taxonomic classification.</title>
        <authorList>
            <person name="Goeker M."/>
        </authorList>
    </citation>
    <scope>NUCLEOTIDE SEQUENCE</scope>
    <source>
        <strain evidence="2">DSM 19569</strain>
    </source>
</reference>
<dbReference type="Proteomes" id="UP001223420">
    <property type="component" value="Unassembled WGS sequence"/>
</dbReference>
<organism evidence="2 3">
    <name type="scientific">Methylobacterium brachiatum</name>
    <dbReference type="NCBI Taxonomy" id="269660"/>
    <lineage>
        <taxon>Bacteria</taxon>
        <taxon>Pseudomonadati</taxon>
        <taxon>Pseudomonadota</taxon>
        <taxon>Alphaproteobacteria</taxon>
        <taxon>Hyphomicrobiales</taxon>
        <taxon>Methylobacteriaceae</taxon>
        <taxon>Methylobacterium</taxon>
    </lineage>
</organism>
<dbReference type="SUPFAM" id="SSF53335">
    <property type="entry name" value="S-adenosyl-L-methionine-dependent methyltransferases"/>
    <property type="match status" value="1"/>
</dbReference>
<keyword evidence="2" id="KW-0808">Transferase</keyword>
<name>A0AAJ1TQX9_9HYPH</name>
<feature type="coiled-coil region" evidence="1">
    <location>
        <begin position="259"/>
        <end position="308"/>
    </location>
</feature>
<accession>A0AAJ1TQX9</accession>
<evidence type="ECO:0000256" key="1">
    <source>
        <dbReference type="SAM" id="Coils"/>
    </source>
</evidence>
<dbReference type="GO" id="GO:0032259">
    <property type="term" value="P:methylation"/>
    <property type="evidence" value="ECO:0007669"/>
    <property type="project" value="UniProtKB-KW"/>
</dbReference>
<keyword evidence="2" id="KW-0489">Methyltransferase</keyword>
<gene>
    <name evidence="2" type="ORF">QO001_004243</name>
</gene>
<comment type="caution">
    <text evidence="2">The sequence shown here is derived from an EMBL/GenBank/DDBJ whole genome shotgun (WGS) entry which is preliminary data.</text>
</comment>
<evidence type="ECO:0000313" key="2">
    <source>
        <dbReference type="EMBL" id="MDQ0545300.1"/>
    </source>
</evidence>
<dbReference type="AlphaFoldDB" id="A0AAJ1TQX9"/>
<dbReference type="Gene3D" id="3.40.50.150">
    <property type="entry name" value="Vaccinia Virus protein VP39"/>
    <property type="match status" value="1"/>
</dbReference>
<keyword evidence="1" id="KW-0175">Coiled coil</keyword>
<dbReference type="RefSeq" id="WP_230367086.1">
    <property type="nucleotide sequence ID" value="NZ_JAJALK010000009.1"/>
</dbReference>
<evidence type="ECO:0000313" key="3">
    <source>
        <dbReference type="Proteomes" id="UP001223420"/>
    </source>
</evidence>
<protein>
    <submittedName>
        <fullName evidence="2">SAM-dependent methyltransferase</fullName>
    </submittedName>
</protein>
<dbReference type="InterPro" id="IPR029063">
    <property type="entry name" value="SAM-dependent_MTases_sf"/>
</dbReference>
<sequence length="312" mass="35705">MTAIQRKDVILAGIDPSHKIIEIGPSYNPLTPKSEGWNTFSVDYATKEDLVLEYSQHNVDTSKIEDVDFVWKSGRLTSAVPIIHQGTFDVFLASHVIEHSTDVIGFLKSAEKLIKRDGRVILAIPDKRVCFDFYRYPSTASDAIRAHLDKRSRHSWKTFFDSDAYTTYKLGHPGWFRQSVHPMSLDRALSEALVAAQRSERADYVDAHSWIFTPSSFQLLIHELCELNFLSLVVTRVEIMPHTEFLVWLEIGEVSLGPEESNQRRVQLLENIILELEEQALQIDGSAQRLLIKRNLELENELKSLRDRLGES</sequence>
<dbReference type="GO" id="GO:0008168">
    <property type="term" value="F:methyltransferase activity"/>
    <property type="evidence" value="ECO:0007669"/>
    <property type="project" value="UniProtKB-KW"/>
</dbReference>